<dbReference type="Gene3D" id="1.10.10.60">
    <property type="entry name" value="Homeodomain-like"/>
    <property type="match status" value="1"/>
</dbReference>
<dbReference type="RefSeq" id="WP_346752316.1">
    <property type="nucleotide sequence ID" value="NZ_JAUJEA010000004.1"/>
</dbReference>
<keyword evidence="2" id="KW-0238">DNA-binding</keyword>
<dbReference type="SMART" id="SM00342">
    <property type="entry name" value="HTH_ARAC"/>
    <property type="match status" value="1"/>
</dbReference>
<evidence type="ECO:0000313" key="6">
    <source>
        <dbReference type="Proteomes" id="UP001172082"/>
    </source>
</evidence>
<dbReference type="Pfam" id="PF12833">
    <property type="entry name" value="HTH_18"/>
    <property type="match status" value="1"/>
</dbReference>
<dbReference type="InterPro" id="IPR009057">
    <property type="entry name" value="Homeodomain-like_sf"/>
</dbReference>
<keyword evidence="1" id="KW-0805">Transcription regulation</keyword>
<dbReference type="PANTHER" id="PTHR47894">
    <property type="entry name" value="HTH-TYPE TRANSCRIPTIONAL REGULATOR GADX"/>
    <property type="match status" value="1"/>
</dbReference>
<feature type="domain" description="HTH araC/xylS-type" evidence="4">
    <location>
        <begin position="234"/>
        <end position="332"/>
    </location>
</feature>
<dbReference type="PROSITE" id="PS01124">
    <property type="entry name" value="HTH_ARAC_FAMILY_2"/>
    <property type="match status" value="1"/>
</dbReference>
<gene>
    <name evidence="5" type="ORF">QQ008_12975</name>
</gene>
<protein>
    <submittedName>
        <fullName evidence="5">AraC family transcriptional regulator ligand-binding domain-containing protein</fullName>
    </submittedName>
</protein>
<accession>A0ABT8KNJ6</accession>
<dbReference type="PRINTS" id="PR00032">
    <property type="entry name" value="HTHARAC"/>
</dbReference>
<keyword evidence="6" id="KW-1185">Reference proteome</keyword>
<reference evidence="5" key="1">
    <citation type="submission" date="2023-06" db="EMBL/GenBank/DDBJ databases">
        <title>Genomic of Parafulvivirga corallium.</title>
        <authorList>
            <person name="Wang G."/>
        </authorList>
    </citation>
    <scope>NUCLEOTIDE SEQUENCE</scope>
    <source>
        <strain evidence="5">BMA10</strain>
    </source>
</reference>
<evidence type="ECO:0000256" key="2">
    <source>
        <dbReference type="ARBA" id="ARBA00023125"/>
    </source>
</evidence>
<evidence type="ECO:0000256" key="1">
    <source>
        <dbReference type="ARBA" id="ARBA00023015"/>
    </source>
</evidence>
<proteinExistence type="predicted"/>
<dbReference type="Pfam" id="PF12625">
    <property type="entry name" value="Arabinose_bd"/>
    <property type="match status" value="1"/>
</dbReference>
<dbReference type="Proteomes" id="UP001172082">
    <property type="component" value="Unassembled WGS sequence"/>
</dbReference>
<dbReference type="EMBL" id="JAUJEA010000004">
    <property type="protein sequence ID" value="MDN5202291.1"/>
    <property type="molecule type" value="Genomic_DNA"/>
</dbReference>
<evidence type="ECO:0000313" key="5">
    <source>
        <dbReference type="EMBL" id="MDN5202291.1"/>
    </source>
</evidence>
<dbReference type="InterPro" id="IPR032687">
    <property type="entry name" value="AraC-type_N"/>
</dbReference>
<dbReference type="PANTHER" id="PTHR47894:SF4">
    <property type="entry name" value="HTH-TYPE TRANSCRIPTIONAL REGULATOR GADX"/>
    <property type="match status" value="1"/>
</dbReference>
<dbReference type="InterPro" id="IPR018060">
    <property type="entry name" value="HTH_AraC"/>
</dbReference>
<keyword evidence="3" id="KW-0804">Transcription</keyword>
<sequence length="332" mass="37710">MSTNYLVSTALVRSRAKSLMELGLSQENINEIIGLSIQELDDFENFVMLDKLVRLEIMASEMLGSEELALRVSRECETVGDANSGLIGTIAASCNTIGEAFDIAVKYKKLLSDGIHMELATFDEKAEFIYHRKTPEIKTVFDAEISIIESYDILRNFGNIFEVQFEHPQPNYVSRYNDVFNCGVKFNCSVNKIVFDSSILGKENPQSQPYVNKIVSEYAERMLTNLDDKHTCRKKVIRIITDHIASGQVSADFVAEKLNTSRQSLYRRLKAEGITFKELLDQVRKELASTLMKSQKNTLIEIAFLLGFSELSSFSRAYKKWFSRSPSELRKA</sequence>
<dbReference type="SUPFAM" id="SSF46689">
    <property type="entry name" value="Homeodomain-like"/>
    <property type="match status" value="1"/>
</dbReference>
<name>A0ABT8KNJ6_9BACT</name>
<dbReference type="InterPro" id="IPR020449">
    <property type="entry name" value="Tscrpt_reg_AraC-type_HTH"/>
</dbReference>
<evidence type="ECO:0000256" key="3">
    <source>
        <dbReference type="ARBA" id="ARBA00023163"/>
    </source>
</evidence>
<organism evidence="5 6">
    <name type="scientific">Splendidivirga corallicola</name>
    <dbReference type="NCBI Taxonomy" id="3051826"/>
    <lineage>
        <taxon>Bacteria</taxon>
        <taxon>Pseudomonadati</taxon>
        <taxon>Bacteroidota</taxon>
        <taxon>Cytophagia</taxon>
        <taxon>Cytophagales</taxon>
        <taxon>Splendidivirgaceae</taxon>
        <taxon>Splendidivirga</taxon>
    </lineage>
</organism>
<evidence type="ECO:0000259" key="4">
    <source>
        <dbReference type="PROSITE" id="PS01124"/>
    </source>
</evidence>
<comment type="caution">
    <text evidence="5">The sequence shown here is derived from an EMBL/GenBank/DDBJ whole genome shotgun (WGS) entry which is preliminary data.</text>
</comment>